<dbReference type="SUPFAM" id="SSF46689">
    <property type="entry name" value="Homeodomain-like"/>
    <property type="match status" value="1"/>
</dbReference>
<comment type="subcellular location">
    <subcellularLocation>
        <location evidence="1 2 3">Nucleus</location>
    </subcellularLocation>
</comment>
<protein>
    <recommendedName>
        <fullName evidence="5">Homeobox domain-containing protein</fullName>
    </recommendedName>
</protein>
<dbReference type="GO" id="GO:0005634">
    <property type="term" value="C:nucleus"/>
    <property type="evidence" value="ECO:0007669"/>
    <property type="project" value="UniProtKB-SubCell"/>
</dbReference>
<evidence type="ECO:0000313" key="7">
    <source>
        <dbReference type="Proteomes" id="UP000494165"/>
    </source>
</evidence>
<proteinExistence type="predicted"/>
<gene>
    <name evidence="6" type="ORF">CLODIP_2_CD14908</name>
</gene>
<dbReference type="EMBL" id="CADEPI010000117">
    <property type="protein sequence ID" value="CAB3375699.1"/>
    <property type="molecule type" value="Genomic_DNA"/>
</dbReference>
<keyword evidence="2 3" id="KW-0539">Nucleus</keyword>
<dbReference type="GO" id="GO:0000981">
    <property type="term" value="F:DNA-binding transcription factor activity, RNA polymerase II-specific"/>
    <property type="evidence" value="ECO:0007669"/>
    <property type="project" value="TreeGrafter"/>
</dbReference>
<organism evidence="6 7">
    <name type="scientific">Cloeon dipterum</name>
    <dbReference type="NCBI Taxonomy" id="197152"/>
    <lineage>
        <taxon>Eukaryota</taxon>
        <taxon>Metazoa</taxon>
        <taxon>Ecdysozoa</taxon>
        <taxon>Arthropoda</taxon>
        <taxon>Hexapoda</taxon>
        <taxon>Insecta</taxon>
        <taxon>Pterygota</taxon>
        <taxon>Palaeoptera</taxon>
        <taxon>Ephemeroptera</taxon>
        <taxon>Pisciforma</taxon>
        <taxon>Baetidae</taxon>
        <taxon>Cloeon</taxon>
    </lineage>
</organism>
<feature type="DNA-binding region" description="Homeobox" evidence="2">
    <location>
        <begin position="153"/>
        <end position="198"/>
    </location>
</feature>
<feature type="region of interest" description="Disordered" evidence="4">
    <location>
        <begin position="105"/>
        <end position="155"/>
    </location>
</feature>
<name>A0A8S1D5I2_9INSE</name>
<evidence type="ECO:0000256" key="2">
    <source>
        <dbReference type="PROSITE-ProRule" id="PRU00108"/>
    </source>
</evidence>
<dbReference type="InterPro" id="IPR042191">
    <property type="entry name" value="GSH1/2"/>
</dbReference>
<dbReference type="SMART" id="SM00389">
    <property type="entry name" value="HOX"/>
    <property type="match status" value="1"/>
</dbReference>
<dbReference type="OrthoDB" id="6159439at2759"/>
<comment type="caution">
    <text evidence="6">The sequence shown here is derived from an EMBL/GenBank/DDBJ whole genome shotgun (WGS) entry which is preliminary data.</text>
</comment>
<feature type="domain" description="Homeobox" evidence="5">
    <location>
        <begin position="151"/>
        <end position="197"/>
    </location>
</feature>
<keyword evidence="7" id="KW-1185">Reference proteome</keyword>
<dbReference type="Proteomes" id="UP000494165">
    <property type="component" value="Unassembled WGS sequence"/>
</dbReference>
<dbReference type="InterPro" id="IPR009057">
    <property type="entry name" value="Homeodomain-like_sf"/>
</dbReference>
<feature type="compositionally biased region" description="Low complexity" evidence="4">
    <location>
        <begin position="127"/>
        <end position="144"/>
    </location>
</feature>
<dbReference type="AlphaFoldDB" id="A0A8S1D5I2"/>
<evidence type="ECO:0000256" key="1">
    <source>
        <dbReference type="ARBA" id="ARBA00004123"/>
    </source>
</evidence>
<keyword evidence="2 3" id="KW-0371">Homeobox</keyword>
<dbReference type="GO" id="GO:1990837">
    <property type="term" value="F:sequence-specific double-stranded DNA binding"/>
    <property type="evidence" value="ECO:0007669"/>
    <property type="project" value="TreeGrafter"/>
</dbReference>
<accession>A0A8S1D5I2</accession>
<dbReference type="PROSITE" id="PS50071">
    <property type="entry name" value="HOMEOBOX_2"/>
    <property type="match status" value="1"/>
</dbReference>
<dbReference type="Gene3D" id="1.10.10.60">
    <property type="entry name" value="Homeodomain-like"/>
    <property type="match status" value="1"/>
</dbReference>
<sequence length="205" mass="22023">MSRSFFVDSLIQQQHSAQQRPPRGFGLELLPRVLPPDPDNGQYLLFAAAAAAAAAGAPPAFYYPSAGHPAFAPNAWSMSSATQQSSLNPFSPSIPRLGVRHTEPATPAALSPESIGTPDIKTPSTESASVSPAPMSPASNSSKSEQANDLASSKRVRTAFSSTQLLELEREFAANMYLSRLRRIEIATCLQLSEKQVIKKNCKMH</sequence>
<dbReference type="Pfam" id="PF00046">
    <property type="entry name" value="Homeodomain"/>
    <property type="match status" value="1"/>
</dbReference>
<evidence type="ECO:0000256" key="4">
    <source>
        <dbReference type="SAM" id="MobiDB-lite"/>
    </source>
</evidence>
<dbReference type="PANTHER" id="PTHR47421">
    <property type="entry name" value="GS HOMEOBOX 2"/>
    <property type="match status" value="1"/>
</dbReference>
<dbReference type="InterPro" id="IPR001356">
    <property type="entry name" value="HD"/>
</dbReference>
<evidence type="ECO:0000256" key="3">
    <source>
        <dbReference type="RuleBase" id="RU000682"/>
    </source>
</evidence>
<evidence type="ECO:0000313" key="6">
    <source>
        <dbReference type="EMBL" id="CAB3375699.1"/>
    </source>
</evidence>
<keyword evidence="2 3" id="KW-0238">DNA-binding</keyword>
<evidence type="ECO:0000259" key="5">
    <source>
        <dbReference type="PROSITE" id="PS50071"/>
    </source>
</evidence>
<dbReference type="PANTHER" id="PTHR47421:SF2">
    <property type="entry name" value="GS HOMEOBOX 1"/>
    <property type="match status" value="1"/>
</dbReference>
<dbReference type="CDD" id="cd00086">
    <property type="entry name" value="homeodomain"/>
    <property type="match status" value="1"/>
</dbReference>
<reference evidence="6 7" key="1">
    <citation type="submission" date="2020-04" db="EMBL/GenBank/DDBJ databases">
        <authorList>
            <person name="Alioto T."/>
            <person name="Alioto T."/>
            <person name="Gomez Garrido J."/>
        </authorList>
    </citation>
    <scope>NUCLEOTIDE SEQUENCE [LARGE SCALE GENOMIC DNA]</scope>
</reference>